<name>A0A8J9WBW1_BRALA</name>
<keyword evidence="2" id="KW-1133">Transmembrane helix</keyword>
<accession>A0A8J9WBW1</accession>
<organism evidence="3 4">
    <name type="scientific">Branchiostoma lanceolatum</name>
    <name type="common">Common lancelet</name>
    <name type="synonym">Amphioxus lanceolatum</name>
    <dbReference type="NCBI Taxonomy" id="7740"/>
    <lineage>
        <taxon>Eukaryota</taxon>
        <taxon>Metazoa</taxon>
        <taxon>Chordata</taxon>
        <taxon>Cephalochordata</taxon>
        <taxon>Leptocardii</taxon>
        <taxon>Amphioxiformes</taxon>
        <taxon>Branchiostomatidae</taxon>
        <taxon>Branchiostoma</taxon>
    </lineage>
</organism>
<feature type="compositionally biased region" description="Low complexity" evidence="1">
    <location>
        <begin position="105"/>
        <end position="129"/>
    </location>
</feature>
<evidence type="ECO:0000313" key="4">
    <source>
        <dbReference type="Proteomes" id="UP000838412"/>
    </source>
</evidence>
<gene>
    <name evidence="3" type="primary">Hypp178</name>
    <name evidence="3" type="ORF">BLAG_LOCUS524</name>
</gene>
<sequence length="159" mass="17930">MGKRKRSVARRPVFRRHVFDPEELDEISQTREEVAIVRTGNKINSGPYMYTYGSDSETNMDLLPDPGAHTYVPIHFVLLLSVFFLFIQLIFCRAGRSKPAAPVKSTPSWRRSSTSPTTSNNKVKRSVSVVDKDLLSLKGSSYTKGPGQRRQSVRRKSAV</sequence>
<keyword evidence="2" id="KW-0472">Membrane</keyword>
<reference evidence="3" key="1">
    <citation type="submission" date="2022-01" db="EMBL/GenBank/DDBJ databases">
        <authorList>
            <person name="Braso-Vives M."/>
        </authorList>
    </citation>
    <scope>NUCLEOTIDE SEQUENCE</scope>
</reference>
<dbReference type="Proteomes" id="UP000838412">
    <property type="component" value="Chromosome 1"/>
</dbReference>
<dbReference type="EMBL" id="OV696686">
    <property type="protein sequence ID" value="CAH1227792.1"/>
    <property type="molecule type" value="Genomic_DNA"/>
</dbReference>
<evidence type="ECO:0000256" key="2">
    <source>
        <dbReference type="SAM" id="Phobius"/>
    </source>
</evidence>
<dbReference type="AlphaFoldDB" id="A0A8J9WBW1"/>
<evidence type="ECO:0000256" key="1">
    <source>
        <dbReference type="SAM" id="MobiDB-lite"/>
    </source>
</evidence>
<feature type="transmembrane region" description="Helical" evidence="2">
    <location>
        <begin position="70"/>
        <end position="91"/>
    </location>
</feature>
<feature type="region of interest" description="Disordered" evidence="1">
    <location>
        <begin position="96"/>
        <end position="159"/>
    </location>
</feature>
<proteinExistence type="predicted"/>
<dbReference type="OrthoDB" id="10058273at2759"/>
<protein>
    <submittedName>
        <fullName evidence="3">Hypp178 protein</fullName>
    </submittedName>
</protein>
<keyword evidence="4" id="KW-1185">Reference proteome</keyword>
<evidence type="ECO:0000313" key="3">
    <source>
        <dbReference type="EMBL" id="CAH1227792.1"/>
    </source>
</evidence>
<keyword evidence="2" id="KW-0812">Transmembrane</keyword>